<dbReference type="Proteomes" id="UP000018888">
    <property type="component" value="Unassembled WGS sequence"/>
</dbReference>
<dbReference type="AlphaFoldDB" id="A0A2P4QF64"/>
<proteinExistence type="predicted"/>
<gene>
    <name evidence="1" type="ORF">GLOIN_2v1872280</name>
</gene>
<accession>A0A2P4QF64</accession>
<evidence type="ECO:0000313" key="2">
    <source>
        <dbReference type="Proteomes" id="UP000018888"/>
    </source>
</evidence>
<reference evidence="1 2" key="2">
    <citation type="journal article" date="2018" name="New Phytol.">
        <title>High intraspecific genome diversity in the model arbuscular mycorrhizal symbiont Rhizophagus irregularis.</title>
        <authorList>
            <person name="Chen E.C.H."/>
            <person name="Morin E."/>
            <person name="Beaudet D."/>
            <person name="Noel J."/>
            <person name="Yildirir G."/>
            <person name="Ndikumana S."/>
            <person name="Charron P."/>
            <person name="St-Onge C."/>
            <person name="Giorgi J."/>
            <person name="Kruger M."/>
            <person name="Marton T."/>
            <person name="Ropars J."/>
            <person name="Grigoriev I.V."/>
            <person name="Hainaut M."/>
            <person name="Henrissat B."/>
            <person name="Roux C."/>
            <person name="Martin F."/>
            <person name="Corradi N."/>
        </authorList>
    </citation>
    <scope>NUCLEOTIDE SEQUENCE [LARGE SCALE GENOMIC DNA]</scope>
    <source>
        <strain evidence="1 2">DAOM 197198</strain>
    </source>
</reference>
<organism evidence="1 2">
    <name type="scientific">Rhizophagus irregularis (strain DAOM 181602 / DAOM 197198 / MUCL 43194)</name>
    <name type="common">Arbuscular mycorrhizal fungus</name>
    <name type="synonym">Glomus intraradices</name>
    <dbReference type="NCBI Taxonomy" id="747089"/>
    <lineage>
        <taxon>Eukaryota</taxon>
        <taxon>Fungi</taxon>
        <taxon>Fungi incertae sedis</taxon>
        <taxon>Mucoromycota</taxon>
        <taxon>Glomeromycotina</taxon>
        <taxon>Glomeromycetes</taxon>
        <taxon>Glomerales</taxon>
        <taxon>Glomeraceae</taxon>
        <taxon>Rhizophagus</taxon>
    </lineage>
</organism>
<sequence length="165" mass="19038">MLQPSHSTIPLQVPNQPYHETAAKAGTHRLTKQTAVEASLKEGNAEMIWKVWNFKTIYRNDKEMEKEREKVKVPTTTPLTSLLVNIATPQTHPDRIYIELEKMAAIEGDLRYEGRRIGGQQRVSRGWENKYVRYKVTDDASKSLKEVKEKLLEGPLTPSQSSRYW</sequence>
<comment type="caution">
    <text evidence="1">The sequence shown here is derived from an EMBL/GenBank/DDBJ whole genome shotgun (WGS) entry which is preliminary data.</text>
</comment>
<name>A0A2P4QF64_RHIID</name>
<reference evidence="1 2" key="1">
    <citation type="journal article" date="2013" name="Proc. Natl. Acad. Sci. U.S.A.">
        <title>Genome of an arbuscular mycorrhizal fungus provides insight into the oldest plant symbiosis.</title>
        <authorList>
            <person name="Tisserant E."/>
            <person name="Malbreil M."/>
            <person name="Kuo A."/>
            <person name="Kohler A."/>
            <person name="Symeonidi A."/>
            <person name="Balestrini R."/>
            <person name="Charron P."/>
            <person name="Duensing N."/>
            <person name="Frei Dit Frey N."/>
            <person name="Gianinazzi-Pearson V."/>
            <person name="Gilbert L.B."/>
            <person name="Handa Y."/>
            <person name="Herr J.R."/>
            <person name="Hijri M."/>
            <person name="Koul R."/>
            <person name="Kawaguchi M."/>
            <person name="Krajinski F."/>
            <person name="Lammers P.J."/>
            <person name="Masclaux F.G."/>
            <person name="Murat C."/>
            <person name="Morin E."/>
            <person name="Ndikumana S."/>
            <person name="Pagni M."/>
            <person name="Petitpierre D."/>
            <person name="Requena N."/>
            <person name="Rosikiewicz P."/>
            <person name="Riley R."/>
            <person name="Saito K."/>
            <person name="San Clemente H."/>
            <person name="Shapiro H."/>
            <person name="van Tuinen D."/>
            <person name="Becard G."/>
            <person name="Bonfante P."/>
            <person name="Paszkowski U."/>
            <person name="Shachar-Hill Y.Y."/>
            <person name="Tuskan G.A."/>
            <person name="Young P.W."/>
            <person name="Sanders I.R."/>
            <person name="Henrissat B."/>
            <person name="Rensing S.A."/>
            <person name="Grigoriev I.V."/>
            <person name="Corradi N."/>
            <person name="Roux C."/>
            <person name="Martin F."/>
        </authorList>
    </citation>
    <scope>NUCLEOTIDE SEQUENCE [LARGE SCALE GENOMIC DNA]</scope>
    <source>
        <strain evidence="1 2">DAOM 197198</strain>
    </source>
</reference>
<keyword evidence="2" id="KW-1185">Reference proteome</keyword>
<protein>
    <submittedName>
        <fullName evidence="1">Uncharacterized protein</fullName>
    </submittedName>
</protein>
<dbReference type="EMBL" id="AUPC02000052">
    <property type="protein sequence ID" value="POG76268.1"/>
    <property type="molecule type" value="Genomic_DNA"/>
</dbReference>
<evidence type="ECO:0000313" key="1">
    <source>
        <dbReference type="EMBL" id="POG76268.1"/>
    </source>
</evidence>